<dbReference type="InterPro" id="IPR059009">
    <property type="entry name" value="Znf_C2H2_17_1st"/>
</dbReference>
<dbReference type="AlphaFoldDB" id="A0A179FWJ0"/>
<feature type="region of interest" description="Disordered" evidence="1">
    <location>
        <begin position="518"/>
        <end position="538"/>
    </location>
</feature>
<reference evidence="3 4" key="1">
    <citation type="journal article" date="2016" name="PLoS Pathog.">
        <title>Biosynthesis of antibiotic leucinostatins in bio-control fungus Purpureocillium lilacinum and their inhibition on phytophthora revealed by genome mining.</title>
        <authorList>
            <person name="Wang G."/>
            <person name="Liu Z."/>
            <person name="Lin R."/>
            <person name="Li E."/>
            <person name="Mao Z."/>
            <person name="Ling J."/>
            <person name="Yang Y."/>
            <person name="Yin W.B."/>
            <person name="Xie B."/>
        </authorList>
    </citation>
    <scope>NUCLEOTIDE SEQUENCE [LARGE SCALE GENOMIC DNA]</scope>
    <source>
        <strain evidence="3">170</strain>
    </source>
</reference>
<dbReference type="Pfam" id="PF26176">
    <property type="entry name" value="zf_C2H2_17_2"/>
    <property type="match status" value="1"/>
</dbReference>
<protein>
    <submittedName>
        <fullName evidence="3">C2H2 finger domain-containing protein</fullName>
    </submittedName>
</protein>
<dbReference type="SMART" id="SM00355">
    <property type="entry name" value="ZnF_C2H2"/>
    <property type="match status" value="2"/>
</dbReference>
<dbReference type="OrthoDB" id="5062908at2759"/>
<feature type="region of interest" description="Disordered" evidence="1">
    <location>
        <begin position="16"/>
        <end position="115"/>
    </location>
</feature>
<feature type="domain" description="C2H2-type" evidence="2">
    <location>
        <begin position="350"/>
        <end position="376"/>
    </location>
</feature>
<name>A0A179FWJ0_METCM</name>
<keyword evidence="4" id="KW-1185">Reference proteome</keyword>
<feature type="compositionally biased region" description="Low complexity" evidence="1">
    <location>
        <begin position="98"/>
        <end position="114"/>
    </location>
</feature>
<feature type="compositionally biased region" description="Basic and acidic residues" evidence="1">
    <location>
        <begin position="293"/>
        <end position="307"/>
    </location>
</feature>
<dbReference type="InterPro" id="IPR059095">
    <property type="entry name" value="Znf_C2H2_17_2nd"/>
</dbReference>
<feature type="region of interest" description="Disordered" evidence="1">
    <location>
        <begin position="415"/>
        <end position="457"/>
    </location>
</feature>
<dbReference type="Proteomes" id="UP000078397">
    <property type="component" value="Unassembled WGS sequence"/>
</dbReference>
<dbReference type="InterPro" id="IPR013087">
    <property type="entry name" value="Znf_C2H2_type"/>
</dbReference>
<feature type="domain" description="C2H2-type" evidence="2">
    <location>
        <begin position="386"/>
        <end position="416"/>
    </location>
</feature>
<dbReference type="RefSeq" id="XP_018146562.1">
    <property type="nucleotide sequence ID" value="XM_018282192.1"/>
</dbReference>
<feature type="compositionally biased region" description="Polar residues" evidence="1">
    <location>
        <begin position="74"/>
        <end position="88"/>
    </location>
</feature>
<organism evidence="3 4">
    <name type="scientific">Pochonia chlamydosporia 170</name>
    <dbReference type="NCBI Taxonomy" id="1380566"/>
    <lineage>
        <taxon>Eukaryota</taxon>
        <taxon>Fungi</taxon>
        <taxon>Dikarya</taxon>
        <taxon>Ascomycota</taxon>
        <taxon>Pezizomycotina</taxon>
        <taxon>Sordariomycetes</taxon>
        <taxon>Hypocreomycetidae</taxon>
        <taxon>Hypocreales</taxon>
        <taxon>Clavicipitaceae</taxon>
        <taxon>Pochonia</taxon>
    </lineage>
</organism>
<dbReference type="Gene3D" id="3.30.160.60">
    <property type="entry name" value="Classic Zinc Finger"/>
    <property type="match status" value="1"/>
</dbReference>
<gene>
    <name evidence="3" type="ORF">VFPPC_02564</name>
</gene>
<evidence type="ECO:0000313" key="4">
    <source>
        <dbReference type="Proteomes" id="UP000078397"/>
    </source>
</evidence>
<dbReference type="STRING" id="1380566.A0A179FWJ0"/>
<feature type="region of interest" description="Disordered" evidence="1">
    <location>
        <begin position="285"/>
        <end position="308"/>
    </location>
</feature>
<feature type="compositionally biased region" description="Low complexity" evidence="1">
    <location>
        <begin position="424"/>
        <end position="435"/>
    </location>
</feature>
<sequence>MASNANGMFSFAQTEQSTDLLNGSSWPTSEGAQTFQDYPDNGSSHSGEAEDYLFTSGQTTPRGSRLEHAPSMESVWTNPRTTAQSSVMAQAMSRADSSRSCGSSLSQSSQLSRGNVSAFRNVSHAGVTAGTLAGMDSCLLVAADANTVNSQMYWSELGGIGMNMATAGGAFAVTDTTPMHMVPAHMHLGPESVLPDNSSPSSWDCFSSSISRTSSPATIDEVWLPSALSPNSSPEVVGETPRYVDYFGTNAEQESHTSLISAERKMALSESKDVVPKIEDGLAIPSGYASRRHGSDGESSARDHELYKNATPGSDGLFHCPWEGQNTCSHKPEKLKCNYDKFVDSHLKPYRCKADSCEGARFSSTACLLRHEREAHGLHGHGDKPFLCVYDGCERAVIGNGFPRQWNLRDHMKRVHNDHGSAGGSPPSGASGQSAKGRKRKPEVVETQTTTRKATLKSMPVADAKPSAKPLIEEWLDQRRAVETLCRGLDKPDDARNLQQINEMQRRLAFMAKMTTNLSSVSSTDARSDMNRRNYTTG</sequence>
<proteinExistence type="predicted"/>
<dbReference type="KEGG" id="pchm:VFPPC_02564"/>
<feature type="compositionally biased region" description="Polar residues" evidence="1">
    <location>
        <begin position="16"/>
        <end position="46"/>
    </location>
</feature>
<dbReference type="EMBL" id="LSBJ02000002">
    <property type="protein sequence ID" value="OAQ70025.1"/>
    <property type="molecule type" value="Genomic_DNA"/>
</dbReference>
<evidence type="ECO:0000313" key="3">
    <source>
        <dbReference type="EMBL" id="OAQ70025.1"/>
    </source>
</evidence>
<dbReference type="Pfam" id="PF26177">
    <property type="entry name" value="zf_C2H2_17_1st"/>
    <property type="match status" value="1"/>
</dbReference>
<accession>A0A179FWJ0</accession>
<dbReference type="GeneID" id="28846186"/>
<evidence type="ECO:0000256" key="1">
    <source>
        <dbReference type="SAM" id="MobiDB-lite"/>
    </source>
</evidence>
<evidence type="ECO:0000259" key="2">
    <source>
        <dbReference type="SMART" id="SM00355"/>
    </source>
</evidence>
<comment type="caution">
    <text evidence="3">The sequence shown here is derived from an EMBL/GenBank/DDBJ whole genome shotgun (WGS) entry which is preliminary data.</text>
</comment>